<accession>A0A433RX16</accession>
<organism evidence="3 4">
    <name type="scientific">Candidatus Kurthia intestinigallinarum</name>
    <dbReference type="NCBI Taxonomy" id="1562256"/>
    <lineage>
        <taxon>Bacteria</taxon>
        <taxon>Bacillati</taxon>
        <taxon>Bacillota</taxon>
        <taxon>Bacilli</taxon>
        <taxon>Bacillales</taxon>
        <taxon>Caryophanaceae</taxon>
        <taxon>Kurthia</taxon>
    </lineage>
</organism>
<feature type="transmembrane region" description="Helical" evidence="1">
    <location>
        <begin position="12"/>
        <end position="32"/>
    </location>
</feature>
<keyword evidence="1" id="KW-1133">Transmembrane helix</keyword>
<dbReference type="EMBL" id="JTFC01000011">
    <property type="protein sequence ID" value="RUS57815.1"/>
    <property type="molecule type" value="Genomic_DNA"/>
</dbReference>
<dbReference type="GO" id="GO:0004175">
    <property type="term" value="F:endopeptidase activity"/>
    <property type="evidence" value="ECO:0007669"/>
    <property type="project" value="UniProtKB-ARBA"/>
</dbReference>
<reference evidence="3 4" key="1">
    <citation type="submission" date="2014-11" db="EMBL/GenBank/DDBJ databases">
        <title>Genome sequence and analysis of novel Kurthia sp.</title>
        <authorList>
            <person name="Lawson J.N."/>
            <person name="Gonzalez J.E."/>
            <person name="Rinauldi L."/>
            <person name="Xuan Z."/>
            <person name="Firman A."/>
            <person name="Shaddox L."/>
            <person name="Trudeau A."/>
            <person name="Shah S."/>
            <person name="Reiman D."/>
        </authorList>
    </citation>
    <scope>NUCLEOTIDE SEQUENCE [LARGE SCALE GENOMIC DNA]</scope>
    <source>
        <strain evidence="3 4">3B1D</strain>
    </source>
</reference>
<dbReference type="GO" id="GO:0006508">
    <property type="term" value="P:proteolysis"/>
    <property type="evidence" value="ECO:0007669"/>
    <property type="project" value="UniProtKB-KW"/>
</dbReference>
<evidence type="ECO:0000256" key="1">
    <source>
        <dbReference type="SAM" id="Phobius"/>
    </source>
</evidence>
<keyword evidence="1" id="KW-0812">Transmembrane</keyword>
<feature type="transmembrane region" description="Helical" evidence="1">
    <location>
        <begin position="160"/>
        <end position="179"/>
    </location>
</feature>
<evidence type="ECO:0000313" key="3">
    <source>
        <dbReference type="EMBL" id="RUS57815.1"/>
    </source>
</evidence>
<dbReference type="AlphaFoldDB" id="A0A433RX16"/>
<protein>
    <submittedName>
        <fullName evidence="3">CAAX protease</fullName>
    </submittedName>
</protein>
<evidence type="ECO:0000313" key="4">
    <source>
        <dbReference type="Proteomes" id="UP000288623"/>
    </source>
</evidence>
<comment type="caution">
    <text evidence="3">The sequence shown here is derived from an EMBL/GenBank/DDBJ whole genome shotgun (WGS) entry which is preliminary data.</text>
</comment>
<keyword evidence="3" id="KW-0645">Protease</keyword>
<feature type="transmembrane region" description="Helical" evidence="1">
    <location>
        <begin position="185"/>
        <end position="203"/>
    </location>
</feature>
<feature type="transmembrane region" description="Helical" evidence="1">
    <location>
        <begin position="52"/>
        <end position="71"/>
    </location>
</feature>
<name>A0A433RX16_9BACL</name>
<feature type="domain" description="CAAX prenyl protease 2/Lysostaphin resistance protein A-like" evidence="2">
    <location>
        <begin position="135"/>
        <end position="221"/>
    </location>
</feature>
<sequence>MPIVKNKKTAFYILITYIIMQLSGAVLLQPLYTFYKGQHPTWTHDKLALHTQGWYMFFSMLLALIVSILFIARDKQFFDNFKEKMPLPQAILWGIIGFVMVLAGQMIGGMIESLLGISGSSENTTSLLGITDVVPIAILAIALFGPILEELLFRRVIFGSLYQGTSFWVAALISSLFFALMHFDFVHILLYAITGFVMAFLYTKTGRIITPMIAHILLNTFVTFTQ</sequence>
<feature type="transmembrane region" description="Helical" evidence="1">
    <location>
        <begin position="91"/>
        <end position="115"/>
    </location>
</feature>
<keyword evidence="3" id="KW-0378">Hydrolase</keyword>
<proteinExistence type="predicted"/>
<dbReference type="Proteomes" id="UP000288623">
    <property type="component" value="Unassembled WGS sequence"/>
</dbReference>
<dbReference type="InterPro" id="IPR003675">
    <property type="entry name" value="Rce1/LyrA-like_dom"/>
</dbReference>
<dbReference type="PANTHER" id="PTHR36435">
    <property type="entry name" value="SLR1288 PROTEIN"/>
    <property type="match status" value="1"/>
</dbReference>
<keyword evidence="1" id="KW-0472">Membrane</keyword>
<gene>
    <name evidence="3" type="ORF">QI30_03810</name>
</gene>
<feature type="transmembrane region" description="Helical" evidence="1">
    <location>
        <begin position="127"/>
        <end position="148"/>
    </location>
</feature>
<keyword evidence="4" id="KW-1185">Reference proteome</keyword>
<dbReference type="Pfam" id="PF02517">
    <property type="entry name" value="Rce1-like"/>
    <property type="match status" value="1"/>
</dbReference>
<evidence type="ECO:0000259" key="2">
    <source>
        <dbReference type="Pfam" id="PF02517"/>
    </source>
</evidence>
<dbReference type="PANTHER" id="PTHR36435:SF6">
    <property type="entry name" value="ABORTIVE INFECTION PROTEIN"/>
    <property type="match status" value="1"/>
</dbReference>
<dbReference type="GO" id="GO:0080120">
    <property type="term" value="P:CAAX-box protein maturation"/>
    <property type="evidence" value="ECO:0007669"/>
    <property type="project" value="UniProtKB-ARBA"/>
</dbReference>
<dbReference type="InterPro" id="IPR052710">
    <property type="entry name" value="CAAX_protease"/>
</dbReference>